<dbReference type="OrthoDB" id="986643at2759"/>
<sequence length="195" mass="21979">MSDPPSPLIENYLRAGVYHHFGGRAVIIEVTGGWVHNTYGGRIEIDWLRDTFSEPGDDPAEVERIRYAQAYIIEILGGYLMPDKSQNLVEPFDELGGISTALEDIWLLLDQRSEAHIQTSGMLGSHWSTTLLSRCTRQIECCDNSNFDNRFPWHLMCLMKSTKSTYGGRICIGRSSTRNISKCGKIGMKTYLLAN</sequence>
<keyword evidence="2" id="KW-1185">Reference proteome</keyword>
<protein>
    <submittedName>
        <fullName evidence="1">Uncharacterized protein</fullName>
    </submittedName>
</protein>
<accession>A0A8J5YL22</accession>
<name>A0A8J5YL22_9ROSI</name>
<dbReference type="EMBL" id="JAHUZN010000011">
    <property type="protein sequence ID" value="KAG8479035.1"/>
    <property type="molecule type" value="Genomic_DNA"/>
</dbReference>
<dbReference type="AlphaFoldDB" id="A0A8J5YL22"/>
<evidence type="ECO:0000313" key="1">
    <source>
        <dbReference type="EMBL" id="KAG8479035.1"/>
    </source>
</evidence>
<proteinExistence type="predicted"/>
<reference evidence="1 2" key="1">
    <citation type="journal article" date="2021" name="bioRxiv">
        <title>The Gossypium anomalum genome as a resource for cotton improvement and evolutionary analysis of hybrid incompatibility.</title>
        <authorList>
            <person name="Grover C.E."/>
            <person name="Yuan D."/>
            <person name="Arick M.A."/>
            <person name="Miller E.R."/>
            <person name="Hu G."/>
            <person name="Peterson D.G."/>
            <person name="Wendel J.F."/>
            <person name="Udall J.A."/>
        </authorList>
    </citation>
    <scope>NUCLEOTIDE SEQUENCE [LARGE SCALE GENOMIC DNA]</scope>
    <source>
        <strain evidence="1">JFW-Udall</strain>
        <tissue evidence="1">Leaf</tissue>
    </source>
</reference>
<gene>
    <name evidence="1" type="ORF">CXB51_029933</name>
</gene>
<dbReference type="Proteomes" id="UP000701853">
    <property type="component" value="Chromosome 11"/>
</dbReference>
<organism evidence="1 2">
    <name type="scientific">Gossypium anomalum</name>
    <dbReference type="NCBI Taxonomy" id="47600"/>
    <lineage>
        <taxon>Eukaryota</taxon>
        <taxon>Viridiplantae</taxon>
        <taxon>Streptophyta</taxon>
        <taxon>Embryophyta</taxon>
        <taxon>Tracheophyta</taxon>
        <taxon>Spermatophyta</taxon>
        <taxon>Magnoliopsida</taxon>
        <taxon>eudicotyledons</taxon>
        <taxon>Gunneridae</taxon>
        <taxon>Pentapetalae</taxon>
        <taxon>rosids</taxon>
        <taxon>malvids</taxon>
        <taxon>Malvales</taxon>
        <taxon>Malvaceae</taxon>
        <taxon>Malvoideae</taxon>
        <taxon>Gossypium</taxon>
    </lineage>
</organism>
<evidence type="ECO:0000313" key="2">
    <source>
        <dbReference type="Proteomes" id="UP000701853"/>
    </source>
</evidence>
<comment type="caution">
    <text evidence="1">The sequence shown here is derived from an EMBL/GenBank/DDBJ whole genome shotgun (WGS) entry which is preliminary data.</text>
</comment>